<dbReference type="GO" id="GO:0005764">
    <property type="term" value="C:lysosome"/>
    <property type="evidence" value="ECO:0007669"/>
    <property type="project" value="InterPro"/>
</dbReference>
<evidence type="ECO:0000256" key="12">
    <source>
        <dbReference type="ARBA" id="ARBA00042244"/>
    </source>
</evidence>
<accession>A0AAV2RWA4</accession>
<comment type="caution">
    <text evidence="13">The sequence shown here is derived from an EMBL/GenBank/DDBJ whole genome shotgun (WGS) entry which is preliminary data.</text>
</comment>
<dbReference type="PRINTS" id="PR01609">
    <property type="entry name" value="CD36FAMILY"/>
</dbReference>
<dbReference type="GO" id="GO:0005044">
    <property type="term" value="F:scavenger receptor activity"/>
    <property type="evidence" value="ECO:0007669"/>
    <property type="project" value="InterPro"/>
</dbReference>
<proteinExistence type="inferred from homology"/>
<evidence type="ECO:0000256" key="2">
    <source>
        <dbReference type="ARBA" id="ARBA00004651"/>
    </source>
</evidence>
<dbReference type="InterPro" id="IPR002159">
    <property type="entry name" value="CD36_fam"/>
</dbReference>
<evidence type="ECO:0000256" key="7">
    <source>
        <dbReference type="ARBA" id="ARBA00023136"/>
    </source>
</evidence>
<evidence type="ECO:0000256" key="9">
    <source>
        <dbReference type="ARBA" id="ARBA00023170"/>
    </source>
</evidence>
<keyword evidence="9" id="KW-0675">Receptor</keyword>
<evidence type="ECO:0000256" key="6">
    <source>
        <dbReference type="ARBA" id="ARBA00022989"/>
    </source>
</evidence>
<sequence>MALAVCVAFGGLLLPLSLLIDLRASLYGVWLARPSSLSKELVIRNNTQMYTAWKDPPVVPHLRMYFFNVTNHKEFLENGDKPILQEVGPYCYREHWQKVNISFHDNGTVSYSTQRFYYFERSHSIGSEDDVIMTLNIPMVSAVNQIRFAARLVKLALSSMLDVLKEDPFAAHTVKELMWGYDDPLLKIAKEIMPPDQQMPFDEFGFFYNKNGSTDGLFNVWTGADDMTQYTEIENFNHEKSLSFWKTDECNDIKGSDGTSFPPDIKKESVLYMFNENFCRSIPLTFWHDIEKYGIKALRFTPSASVFGNVTVNPENDCYCVDGPPCSGTGLFNVSTCKFGSPVMLSWPHFYQADPKYLDAVVGLKPDPEKHSLFVDVTPRTGSPLGAEARLQINVATTRIPEIKKAANLQNMIFPVVWFEDGVTEMPNEIVELLQMASNVPEMMKSQIILAIFLDGALLIASMDTIL</sequence>
<protein>
    <recommendedName>
        <fullName evidence="11">Scavenger receptor class B member 1</fullName>
    </recommendedName>
    <alternativeName>
        <fullName evidence="12">SR-BI</fullName>
    </alternativeName>
</protein>
<keyword evidence="6" id="KW-1133">Transmembrane helix</keyword>
<dbReference type="PANTHER" id="PTHR11923">
    <property type="entry name" value="SCAVENGER RECEPTOR CLASS B TYPE-1 SR-B1"/>
    <property type="match status" value="1"/>
</dbReference>
<evidence type="ECO:0000256" key="4">
    <source>
        <dbReference type="ARBA" id="ARBA00022475"/>
    </source>
</evidence>
<dbReference type="PANTHER" id="PTHR11923:SF110">
    <property type="entry name" value="SCAVENGER RECEPTOR CLASS B MEMBER 1"/>
    <property type="match status" value="1"/>
</dbReference>
<dbReference type="Proteomes" id="UP001497623">
    <property type="component" value="Unassembled WGS sequence"/>
</dbReference>
<organism evidence="13 14">
    <name type="scientific">Meganyctiphanes norvegica</name>
    <name type="common">Northern krill</name>
    <name type="synonym">Thysanopoda norvegica</name>
    <dbReference type="NCBI Taxonomy" id="48144"/>
    <lineage>
        <taxon>Eukaryota</taxon>
        <taxon>Metazoa</taxon>
        <taxon>Ecdysozoa</taxon>
        <taxon>Arthropoda</taxon>
        <taxon>Crustacea</taxon>
        <taxon>Multicrustacea</taxon>
        <taxon>Malacostraca</taxon>
        <taxon>Eumalacostraca</taxon>
        <taxon>Eucarida</taxon>
        <taxon>Euphausiacea</taxon>
        <taxon>Euphausiidae</taxon>
        <taxon>Meganyctiphanes</taxon>
    </lineage>
</organism>
<evidence type="ECO:0000256" key="1">
    <source>
        <dbReference type="ARBA" id="ARBA00004189"/>
    </source>
</evidence>
<dbReference type="GO" id="GO:0005901">
    <property type="term" value="C:caveola"/>
    <property type="evidence" value="ECO:0007669"/>
    <property type="project" value="UniProtKB-SubCell"/>
</dbReference>
<dbReference type="PRINTS" id="PR01611">
    <property type="entry name" value="LIMPII"/>
</dbReference>
<keyword evidence="14" id="KW-1185">Reference proteome</keyword>
<keyword evidence="8" id="KW-1015">Disulfide bond</keyword>
<keyword evidence="5" id="KW-0812">Transmembrane</keyword>
<keyword evidence="10" id="KW-0325">Glycoprotein</keyword>
<dbReference type="AlphaFoldDB" id="A0AAV2RWA4"/>
<keyword evidence="4" id="KW-1003">Cell membrane</keyword>
<name>A0AAV2RWA4_MEGNR</name>
<evidence type="ECO:0000256" key="10">
    <source>
        <dbReference type="ARBA" id="ARBA00023180"/>
    </source>
</evidence>
<reference evidence="13 14" key="1">
    <citation type="submission" date="2024-05" db="EMBL/GenBank/DDBJ databases">
        <authorList>
            <person name="Wallberg A."/>
        </authorList>
    </citation>
    <scope>NUCLEOTIDE SEQUENCE [LARGE SCALE GENOMIC DNA]</scope>
</reference>
<evidence type="ECO:0000256" key="5">
    <source>
        <dbReference type="ARBA" id="ARBA00022692"/>
    </source>
</evidence>
<dbReference type="Pfam" id="PF01130">
    <property type="entry name" value="CD36"/>
    <property type="match status" value="1"/>
</dbReference>
<comment type="similarity">
    <text evidence="3">Belongs to the CD36 family.</text>
</comment>
<dbReference type="InterPro" id="IPR005429">
    <property type="entry name" value="LimpII"/>
</dbReference>
<keyword evidence="7" id="KW-0472">Membrane</keyword>
<comment type="subcellular location">
    <subcellularLocation>
        <location evidence="2">Cell membrane</location>
        <topology evidence="2">Multi-pass membrane protein</topology>
    </subcellularLocation>
    <subcellularLocation>
        <location evidence="1">Membrane</location>
        <location evidence="1">Caveola</location>
        <topology evidence="1">Multi-pass membrane protein</topology>
    </subcellularLocation>
</comment>
<evidence type="ECO:0000256" key="8">
    <source>
        <dbReference type="ARBA" id="ARBA00023157"/>
    </source>
</evidence>
<feature type="non-terminal residue" evidence="13">
    <location>
        <position position="467"/>
    </location>
</feature>
<evidence type="ECO:0000313" key="14">
    <source>
        <dbReference type="Proteomes" id="UP001497623"/>
    </source>
</evidence>
<evidence type="ECO:0000256" key="11">
    <source>
        <dbReference type="ARBA" id="ARBA00040821"/>
    </source>
</evidence>
<dbReference type="EMBL" id="CAXKWB010033968">
    <property type="protein sequence ID" value="CAL4144053.1"/>
    <property type="molecule type" value="Genomic_DNA"/>
</dbReference>
<gene>
    <name evidence="13" type="ORF">MNOR_LOCUS29382</name>
</gene>
<evidence type="ECO:0000256" key="3">
    <source>
        <dbReference type="ARBA" id="ARBA00010532"/>
    </source>
</evidence>
<evidence type="ECO:0000313" key="13">
    <source>
        <dbReference type="EMBL" id="CAL4144053.1"/>
    </source>
</evidence>